<sequence>MRKLANGAAMLDVNVNGMLIHPVLVWDEKSAVLIDTGVPGQLQNLRNEMETAGVHFQNLTHVILTHQDIDHIGSLPELQEALGQSLIVYAHETEQPFIEGDKPLIKTDRSRLTDEEFEALPEMAKAFYEVPAPASKVHIPLKGGEELELAGGISVIFTPGHSPGHISLYLKKSNVLVAGDSMYSMNGVLYGPHKETALDLEEAEKSIQHYAAYHVEQVVCYHGGLCNENAGEQLQKLIHQTPRV</sequence>
<evidence type="ECO:0000313" key="2">
    <source>
        <dbReference type="EMBL" id="KSU84231.1"/>
    </source>
</evidence>
<dbReference type="RefSeq" id="WP_061967525.1">
    <property type="nucleotide sequence ID" value="NZ_FMAV01000001.1"/>
</dbReference>
<proteinExistence type="predicted"/>
<dbReference type="PANTHER" id="PTHR42951:SF15">
    <property type="entry name" value="METALLO-BETA-LACTAMASE SUPERFAMILY PROTEIN"/>
    <property type="match status" value="1"/>
</dbReference>
<organism evidence="2 3">
    <name type="scientific">Fictibacillus enclensis</name>
    <dbReference type="NCBI Taxonomy" id="1017270"/>
    <lineage>
        <taxon>Bacteria</taxon>
        <taxon>Bacillati</taxon>
        <taxon>Bacillota</taxon>
        <taxon>Bacilli</taxon>
        <taxon>Bacillales</taxon>
        <taxon>Fictibacillaceae</taxon>
        <taxon>Fictibacillus</taxon>
    </lineage>
</organism>
<dbReference type="OrthoDB" id="9802248at2"/>
<evidence type="ECO:0000313" key="3">
    <source>
        <dbReference type="Proteomes" id="UP000054099"/>
    </source>
</evidence>
<dbReference type="PANTHER" id="PTHR42951">
    <property type="entry name" value="METALLO-BETA-LACTAMASE DOMAIN-CONTAINING"/>
    <property type="match status" value="1"/>
</dbReference>
<keyword evidence="3" id="KW-1185">Reference proteome</keyword>
<gene>
    <name evidence="2" type="ORF">AS030_01310</name>
</gene>
<accession>A0A0V8JAJ9</accession>
<dbReference type="InterPro" id="IPR036866">
    <property type="entry name" value="RibonucZ/Hydroxyglut_hydro"/>
</dbReference>
<dbReference type="SUPFAM" id="SSF56281">
    <property type="entry name" value="Metallo-hydrolase/oxidoreductase"/>
    <property type="match status" value="1"/>
</dbReference>
<dbReference type="Pfam" id="PF00753">
    <property type="entry name" value="Lactamase_B"/>
    <property type="match status" value="1"/>
</dbReference>
<dbReference type="InterPro" id="IPR050855">
    <property type="entry name" value="NDM-1-like"/>
</dbReference>
<dbReference type="CDD" id="cd07721">
    <property type="entry name" value="yflN-like_MBL-fold"/>
    <property type="match status" value="1"/>
</dbReference>
<dbReference type="Gene3D" id="3.60.15.10">
    <property type="entry name" value="Ribonuclease Z/Hydroxyacylglutathione hydrolase-like"/>
    <property type="match status" value="1"/>
</dbReference>
<comment type="caution">
    <text evidence="2">The sequence shown here is derived from an EMBL/GenBank/DDBJ whole genome shotgun (WGS) entry which is preliminary data.</text>
</comment>
<evidence type="ECO:0000259" key="1">
    <source>
        <dbReference type="SMART" id="SM00849"/>
    </source>
</evidence>
<dbReference type="InterPro" id="IPR001279">
    <property type="entry name" value="Metallo-B-lactamas"/>
</dbReference>
<dbReference type="GO" id="GO:0016787">
    <property type="term" value="F:hydrolase activity"/>
    <property type="evidence" value="ECO:0007669"/>
    <property type="project" value="UniProtKB-KW"/>
</dbReference>
<dbReference type="EMBL" id="LNQN01000001">
    <property type="protein sequence ID" value="KSU84231.1"/>
    <property type="molecule type" value="Genomic_DNA"/>
</dbReference>
<name>A0A0V8JAJ9_9BACL</name>
<protein>
    <submittedName>
        <fullName evidence="2">Hydrolase</fullName>
    </submittedName>
</protein>
<keyword evidence="2" id="KW-0378">Hydrolase</keyword>
<dbReference type="Proteomes" id="UP000054099">
    <property type="component" value="Unassembled WGS sequence"/>
</dbReference>
<reference evidence="2 3" key="1">
    <citation type="journal article" date="2014" name="Antonie Van Leeuwenhoek">
        <title>Fictibacillus enclensis sp. nov., isolated from marine sediment.</title>
        <authorList>
            <person name="Dastager S.G."/>
            <person name="Mawlankar R."/>
            <person name="Srinivasan K."/>
            <person name="Tang S.K."/>
            <person name="Lee J.C."/>
            <person name="Ramana V.V."/>
            <person name="Shouche Y.S."/>
        </authorList>
    </citation>
    <scope>NUCLEOTIDE SEQUENCE [LARGE SCALE GENOMIC DNA]</scope>
    <source>
        <strain evidence="2 3">NIO-1003</strain>
    </source>
</reference>
<dbReference type="AlphaFoldDB" id="A0A0V8JAJ9"/>
<dbReference type="SMART" id="SM00849">
    <property type="entry name" value="Lactamase_B"/>
    <property type="match status" value="1"/>
</dbReference>
<feature type="domain" description="Metallo-beta-lactamase" evidence="1">
    <location>
        <begin position="19"/>
        <end position="222"/>
    </location>
</feature>